<accession>A0A6L3NPJ5</accession>
<dbReference type="RefSeq" id="WP_151002780.1">
    <property type="nucleotide sequence ID" value="NZ_CABVPO010000015.1"/>
</dbReference>
<name>A0A6L3NPJ5_9BURK</name>
<feature type="compositionally biased region" description="Basic and acidic residues" evidence="1">
    <location>
        <begin position="1"/>
        <end position="12"/>
    </location>
</feature>
<dbReference type="EMBL" id="VZOL01000001">
    <property type="protein sequence ID" value="KAB0686552.1"/>
    <property type="molecule type" value="Genomic_DNA"/>
</dbReference>
<dbReference type="Pfam" id="PF21446">
    <property type="entry name" value="Gp34_trimer"/>
    <property type="match status" value="1"/>
</dbReference>
<comment type="caution">
    <text evidence="3">The sequence shown here is derived from an EMBL/GenBank/DDBJ whole genome shotgun (WGS) entry which is preliminary data.</text>
</comment>
<evidence type="ECO:0000259" key="2">
    <source>
        <dbReference type="Pfam" id="PF21446"/>
    </source>
</evidence>
<dbReference type="InterPro" id="IPR037053">
    <property type="entry name" value="Phage_tail_collar_dom_sf"/>
</dbReference>
<evidence type="ECO:0000313" key="4">
    <source>
        <dbReference type="Proteomes" id="UP000473571"/>
    </source>
</evidence>
<evidence type="ECO:0000313" key="3">
    <source>
        <dbReference type="EMBL" id="KAB0686552.1"/>
    </source>
</evidence>
<dbReference type="Proteomes" id="UP000473571">
    <property type="component" value="Unassembled WGS sequence"/>
</dbReference>
<reference evidence="3 4" key="1">
    <citation type="submission" date="2019-09" db="EMBL/GenBank/DDBJ databases">
        <title>Draft genome sequences of 48 bacterial type strains from the CCUG.</title>
        <authorList>
            <person name="Tunovic T."/>
            <person name="Pineiro-Iglesias B."/>
            <person name="Unosson C."/>
            <person name="Inganas E."/>
            <person name="Ohlen M."/>
            <person name="Cardew S."/>
            <person name="Jensie-Markopoulos S."/>
            <person name="Salva-Serra F."/>
            <person name="Jaen-Luchoro D."/>
            <person name="Karlsson R."/>
            <person name="Svensson-Stadler L."/>
            <person name="Chun J."/>
            <person name="Moore E."/>
        </authorList>
    </citation>
    <scope>NUCLEOTIDE SEQUENCE [LARGE SCALE GENOMIC DNA]</scope>
    <source>
        <strain evidence="3 4">CCUG 65687</strain>
    </source>
</reference>
<proteinExistence type="predicted"/>
<protein>
    <submittedName>
        <fullName evidence="3">Tail fiber protein</fullName>
    </submittedName>
</protein>
<feature type="region of interest" description="Disordered" evidence="1">
    <location>
        <begin position="1"/>
        <end position="34"/>
    </location>
</feature>
<gene>
    <name evidence="3" type="ORF">F7R13_00235</name>
</gene>
<dbReference type="SUPFAM" id="SSF88874">
    <property type="entry name" value="Receptor-binding domain of short tail fibre protein gp12"/>
    <property type="match status" value="1"/>
</dbReference>
<sequence length="740" mass="76394">MANLKEEGKWEDGVYQFETSDPVQGGPDGVDNVPTKQLANRTRYLKDRADAADKAITALGTRADATDKKVGDLGNDKVAKSGDAMKGKLLGKVGAITPNNTNNAGFAFDGDPDSGMFSPGDGHVQLGVQGVPYVVMLGNNLTLGAAGWLSLIAGGSERGRITPEGRWLIGGAGDNGQDTVRVQGSIGANGGIRSAGYDANGTGAQFRAVGTDYGVMLRNDNKSAWFLQTNKGDPNGTYNDYRPISWSLDTGVVRIDGTGCGTTFGGYARFAGSVESAGVGYFGGGAGKAKDYGSGVTLGSNTGGDIVLKSAGADKDMKLWDIQSNNDSVSIRAVDDEWTTGIPAVRITRVNLSTSIKTIELAPNSGRVLSGGAWDDGRSPFQNKGVLKSSNSAGALVASNGGGTGQTSIQLTREGAPTDQKTWELVHGADGSLAVRTVNDTYANSQAAINVTRGSSYVLGTLQLMPQGGRVVVGKVGDDGSTQLQVGGMVSAVSPPAGDNSNKLITSAWFAAAVADVQIGQIVWEARTAPRAGFLKLNGTELKRADYPLLWAYAQGSGAIVADPDWGKGRHGCFSSGDGNTTFRLPDLRGEFIRCWDDARGADAQRQIGSWQDSLNRSHAHGASAAAVGDHSHGAWTDAQGIHGHGVNDPGHSHTTRIGRVGVVGTSFGQGSGPYNWDQGDNFGSSGSGTGISIAADGNHGHNVGIGGAGAHSHTISIGADGGNESRPRNVALLAMIRAY</sequence>
<feature type="domain" description="Long-tail fiber proximal subunit trimerization" evidence="2">
    <location>
        <begin position="179"/>
        <end position="244"/>
    </location>
</feature>
<evidence type="ECO:0000256" key="1">
    <source>
        <dbReference type="SAM" id="MobiDB-lite"/>
    </source>
</evidence>
<organism evidence="3 4">
    <name type="scientific">Burkholderia territorii</name>
    <dbReference type="NCBI Taxonomy" id="1503055"/>
    <lineage>
        <taxon>Bacteria</taxon>
        <taxon>Pseudomonadati</taxon>
        <taxon>Pseudomonadota</taxon>
        <taxon>Betaproteobacteria</taxon>
        <taxon>Burkholderiales</taxon>
        <taxon>Burkholderiaceae</taxon>
        <taxon>Burkholderia</taxon>
        <taxon>Burkholderia cepacia complex</taxon>
    </lineage>
</organism>
<dbReference type="InterPro" id="IPR048390">
    <property type="entry name" value="Gp34_trimer"/>
</dbReference>
<dbReference type="AlphaFoldDB" id="A0A6L3NPJ5"/>
<dbReference type="Gene3D" id="3.90.1340.10">
    <property type="entry name" value="Phage tail collar domain"/>
    <property type="match status" value="1"/>
</dbReference>